<evidence type="ECO:0000313" key="2">
    <source>
        <dbReference type="Proteomes" id="UP000184267"/>
    </source>
</evidence>
<evidence type="ECO:0000313" key="1">
    <source>
        <dbReference type="EMBL" id="OJT02576.1"/>
    </source>
</evidence>
<protein>
    <submittedName>
        <fullName evidence="1">Uncharacterized protein</fullName>
    </submittedName>
</protein>
<dbReference type="STRING" id="154538.A0A1M2V4Z3"/>
<accession>A0A1M2V4Z3</accession>
<dbReference type="Proteomes" id="UP000184267">
    <property type="component" value="Unassembled WGS sequence"/>
</dbReference>
<keyword evidence="2" id="KW-1185">Reference proteome</keyword>
<reference evidence="1 2" key="1">
    <citation type="submission" date="2016-10" db="EMBL/GenBank/DDBJ databases">
        <title>Genome sequence of the basidiomycete white-rot fungus Trametes pubescens.</title>
        <authorList>
            <person name="Makela M.R."/>
            <person name="Granchi Z."/>
            <person name="Peng M."/>
            <person name="De Vries R.P."/>
            <person name="Grigoriev I."/>
            <person name="Riley R."/>
            <person name="Hilden K."/>
        </authorList>
    </citation>
    <scope>NUCLEOTIDE SEQUENCE [LARGE SCALE GENOMIC DNA]</scope>
    <source>
        <strain evidence="1 2">FBCC735</strain>
    </source>
</reference>
<dbReference type="AlphaFoldDB" id="A0A1M2V4Z3"/>
<name>A0A1M2V4Z3_TRAPU</name>
<organism evidence="1 2">
    <name type="scientific">Trametes pubescens</name>
    <name type="common">White-rot fungus</name>
    <dbReference type="NCBI Taxonomy" id="154538"/>
    <lineage>
        <taxon>Eukaryota</taxon>
        <taxon>Fungi</taxon>
        <taxon>Dikarya</taxon>
        <taxon>Basidiomycota</taxon>
        <taxon>Agaricomycotina</taxon>
        <taxon>Agaricomycetes</taxon>
        <taxon>Polyporales</taxon>
        <taxon>Polyporaceae</taxon>
        <taxon>Trametes</taxon>
    </lineage>
</organism>
<dbReference type="EMBL" id="MNAD01001662">
    <property type="protein sequence ID" value="OJT02576.1"/>
    <property type="molecule type" value="Genomic_DNA"/>
</dbReference>
<proteinExistence type="predicted"/>
<dbReference type="OrthoDB" id="3643at2759"/>
<sequence length="148" mass="16751">MEEGSPLSEQETAALGVYFGGGSWPARMQAAEVEWTISTLYSIIEDQSAQRRPECPDEHRLLRLRGLLIGNVARREVPLANVFLRGERRVLGTSRARKLDLNIRRPPPLYSAVLKINEQVTFMGHASYPKMEQQAAQFEKSERVKRGS</sequence>
<gene>
    <name evidence="1" type="ORF">TRAPUB_6898</name>
</gene>
<comment type="caution">
    <text evidence="1">The sequence shown here is derived from an EMBL/GenBank/DDBJ whole genome shotgun (WGS) entry which is preliminary data.</text>
</comment>